<dbReference type="Proteomes" id="UP000711614">
    <property type="component" value="Unassembled WGS sequence"/>
</dbReference>
<dbReference type="PANTHER" id="PTHR43788">
    <property type="entry name" value="DNA2/NAM7 HELICASE FAMILY MEMBER"/>
    <property type="match status" value="1"/>
</dbReference>
<dbReference type="InterPro" id="IPR038720">
    <property type="entry name" value="YprB_RNase_H-like_dom"/>
</dbReference>
<dbReference type="InterPro" id="IPR027417">
    <property type="entry name" value="P-loop_NTPase"/>
</dbReference>
<dbReference type="Gene3D" id="3.40.50.300">
    <property type="entry name" value="P-loop containing nucleotide triphosphate hydrolases"/>
    <property type="match status" value="2"/>
</dbReference>
<dbReference type="Pfam" id="PF13482">
    <property type="entry name" value="RNase_H_2"/>
    <property type="match status" value="1"/>
</dbReference>
<protein>
    <recommendedName>
        <fullName evidence="10">TM0106 family RecB-like nuclease</fullName>
    </recommendedName>
</protein>
<organism evidence="8 9">
    <name type="scientific">Arthrobacter stackebrandtii</name>
    <dbReference type="NCBI Taxonomy" id="272161"/>
    <lineage>
        <taxon>Bacteria</taxon>
        <taxon>Bacillati</taxon>
        <taxon>Actinomycetota</taxon>
        <taxon>Actinomycetes</taxon>
        <taxon>Micrococcales</taxon>
        <taxon>Micrococcaceae</taxon>
        <taxon>Arthrobacter</taxon>
    </lineage>
</organism>
<dbReference type="NCBIfam" id="TIGR03491">
    <property type="entry name" value="TM0106 family RecB-like putative nuclease"/>
    <property type="match status" value="1"/>
</dbReference>
<evidence type="ECO:0000256" key="5">
    <source>
        <dbReference type="SAM" id="MobiDB-lite"/>
    </source>
</evidence>
<dbReference type="EMBL" id="JAGIOI010000001">
    <property type="protein sequence ID" value="MBP2412745.1"/>
    <property type="molecule type" value="Genomic_DNA"/>
</dbReference>
<feature type="domain" description="YprB ribonuclease H-like" evidence="7">
    <location>
        <begin position="334"/>
        <end position="540"/>
    </location>
</feature>
<evidence type="ECO:0000256" key="2">
    <source>
        <dbReference type="ARBA" id="ARBA00022801"/>
    </source>
</evidence>
<keyword evidence="2" id="KW-0378">Hydrolase</keyword>
<dbReference type="CDD" id="cd18808">
    <property type="entry name" value="SF1_C_Upf1"/>
    <property type="match status" value="1"/>
</dbReference>
<dbReference type="PANTHER" id="PTHR43788:SF8">
    <property type="entry name" value="DNA-BINDING PROTEIN SMUBP-2"/>
    <property type="match status" value="1"/>
</dbReference>
<evidence type="ECO:0000259" key="7">
    <source>
        <dbReference type="Pfam" id="PF13482"/>
    </source>
</evidence>
<dbReference type="SUPFAM" id="SSF52540">
    <property type="entry name" value="P-loop containing nucleoside triphosphate hydrolases"/>
    <property type="match status" value="1"/>
</dbReference>
<feature type="domain" description="DNA2/NAM7 helicase-like C-terminal" evidence="6">
    <location>
        <begin position="1016"/>
        <end position="1193"/>
    </location>
</feature>
<keyword evidence="9" id="KW-1185">Reference proteome</keyword>
<keyword evidence="1" id="KW-0547">Nucleotide-binding</keyword>
<dbReference type="InterPro" id="IPR050534">
    <property type="entry name" value="Coronavir_polyprotein_1ab"/>
</dbReference>
<feature type="compositionally biased region" description="Basic and acidic residues" evidence="5">
    <location>
        <begin position="655"/>
        <end position="665"/>
    </location>
</feature>
<name>A0ABS4YW83_9MICC</name>
<dbReference type="RefSeq" id="WP_209679203.1">
    <property type="nucleotide sequence ID" value="NZ_JAGIOI010000001.1"/>
</dbReference>
<dbReference type="InterPro" id="IPR047187">
    <property type="entry name" value="SF1_C_Upf1"/>
</dbReference>
<evidence type="ECO:0008006" key="10">
    <source>
        <dbReference type="Google" id="ProtNLM"/>
    </source>
</evidence>
<keyword evidence="4" id="KW-0067">ATP-binding</keyword>
<reference evidence="8 9" key="1">
    <citation type="submission" date="2021-03" db="EMBL/GenBank/DDBJ databases">
        <title>Sequencing the genomes of 1000 actinobacteria strains.</title>
        <authorList>
            <person name="Klenk H.-P."/>
        </authorList>
    </citation>
    <scope>NUCLEOTIDE SEQUENCE [LARGE SCALE GENOMIC DNA]</scope>
    <source>
        <strain evidence="8 9">DSM 16005</strain>
    </source>
</reference>
<dbReference type="InterPro" id="IPR019993">
    <property type="entry name" value="RecB_nuclease_TM0106_put"/>
</dbReference>
<evidence type="ECO:0000256" key="1">
    <source>
        <dbReference type="ARBA" id="ARBA00022741"/>
    </source>
</evidence>
<evidence type="ECO:0000259" key="6">
    <source>
        <dbReference type="Pfam" id="PF13087"/>
    </source>
</evidence>
<evidence type="ECO:0000313" key="8">
    <source>
        <dbReference type="EMBL" id="MBP2412745.1"/>
    </source>
</evidence>
<accession>A0ABS4YW83</accession>
<evidence type="ECO:0000256" key="4">
    <source>
        <dbReference type="ARBA" id="ARBA00022840"/>
    </source>
</evidence>
<sequence length="1224" mass="132734">MFLLDSPDGGTPLIFSASDLVTASECQYRTLRILDEKLGRTPRPDFARDEMLERASKLGDAFEHKILDEYKENFGNWDSATGSGVKHVERGKLSWAGLEAKREETLEALRAGADVVFQATFFDGSLVGFADFLMKQPDGSYAVHDTKLARHARVSALLQLAAYGDQLERYGIPVAPVATLVLGDRTHSNHPMPDLLPVFREHRERFLTLTSAHRAQPAPVAWLQEGISYCGRCDYCAEQVRLHQDLLLVNGMTGSQRRKLMAEGIGTIQDLANMPASAATGPVERLRDQARMQLGLETPTGTAIAGKDADAHQISFKVLPTVSHLPKPSPGDIFFDFEGDPLWQDPATEKWGIEYLFGSIEAVPAGTDPLTIPDGELVFKPFWAHTRAEEREAFMAFLEYVQARRKAWPDMHVYHYAPYEKSALRNLSVFHGTGEDTIDNWLRTGLLVDLLDTVRQSVRISESSYSIKKLEPFYMGENVRSGDVKDAGASVVAYADYCEQRDAGQAGDAAMAAKAEETLASISDYNEYDCVSTLRLRDWLLRIKAATTVDSWSEGSGKLDLPEEKKAGWEASPEELCLSEYVAALKELKGHEVTADEHAVGMVAAAASYHRREDKQFWWGHFDRLEKGPGAWTEERNMLRIETVEVVDDWATPADKPRARTEQRTLRVSGTATEGSDFRPGSTWFGMHNAPLPDGMEDDPAESGRPPALRGGIFNITVVEDVSDPATPETTTLLVSEKSTTKVQPYGSLPIAVTPDQPIRTTSIRAALSELATTVGAGLPTPGQPPQLPRHPGIDILRKAMPRLASGASLPSAVVHGDGHSTQEHDYIGAITAAVLDLDRSYLAAQGPPGTGKTHVGSHVIANLMDEGWKIGVVGQSHAVVENMLRAAIEKAGVDPDRVGKKLNGAYEVPWKVTDDKQFGKLLNSEGGALIGGTAWTLTGANVPEGSLDLLVIDEAGQYSLANTLAVSRAAKNLLLLGDPQQLPQVTQGSHPAPVDESALGWLSAGHATLPSELGYFLADSWRMHPELCAAVSRLSYDGRLQSAPAASLRHLEGKAPGVETVLVSPDPASGRDNRQSSPEEAAEVVAQAREHLGLRWTPGPDQPAMALVQDDILVVAAYNAQVHLVREALDDAGLPDVRVGTVDKFQGQEAPVVLVTMACAEPTGAPRGMEFLLNRNRINVAVSRGQWRAVIIRSPGLSNFMPGRPEGMAELGAFIGLCAGAGG</sequence>
<keyword evidence="3" id="KW-0347">Helicase</keyword>
<dbReference type="InterPro" id="IPR041679">
    <property type="entry name" value="DNA2/NAM7-like_C"/>
</dbReference>
<proteinExistence type="predicted"/>
<feature type="region of interest" description="Disordered" evidence="5">
    <location>
        <begin position="655"/>
        <end position="684"/>
    </location>
</feature>
<dbReference type="Pfam" id="PF13604">
    <property type="entry name" value="AAA_30"/>
    <property type="match status" value="1"/>
</dbReference>
<comment type="caution">
    <text evidence="8">The sequence shown here is derived from an EMBL/GenBank/DDBJ whole genome shotgun (WGS) entry which is preliminary data.</text>
</comment>
<evidence type="ECO:0000313" key="9">
    <source>
        <dbReference type="Proteomes" id="UP000711614"/>
    </source>
</evidence>
<dbReference type="CDD" id="cd17934">
    <property type="entry name" value="DEXXQc_Upf1-like"/>
    <property type="match status" value="1"/>
</dbReference>
<dbReference type="Pfam" id="PF13087">
    <property type="entry name" value="AAA_12"/>
    <property type="match status" value="1"/>
</dbReference>
<evidence type="ECO:0000256" key="3">
    <source>
        <dbReference type="ARBA" id="ARBA00022806"/>
    </source>
</evidence>
<gene>
    <name evidence="8" type="ORF">JOF48_001544</name>
</gene>